<dbReference type="InterPro" id="IPR036866">
    <property type="entry name" value="RibonucZ/Hydroxyglut_hydro"/>
</dbReference>
<dbReference type="GO" id="GO:0006303">
    <property type="term" value="P:double-strand break repair via nonhomologous end joining"/>
    <property type="evidence" value="ECO:0007669"/>
    <property type="project" value="TreeGrafter"/>
</dbReference>
<dbReference type="GO" id="GO:0036297">
    <property type="term" value="P:interstrand cross-link repair"/>
    <property type="evidence" value="ECO:0007669"/>
    <property type="project" value="TreeGrafter"/>
</dbReference>
<dbReference type="GO" id="GO:0003684">
    <property type="term" value="F:damaged DNA binding"/>
    <property type="evidence" value="ECO:0007669"/>
    <property type="project" value="TreeGrafter"/>
</dbReference>
<dbReference type="GO" id="GO:0000723">
    <property type="term" value="P:telomere maintenance"/>
    <property type="evidence" value="ECO:0007669"/>
    <property type="project" value="TreeGrafter"/>
</dbReference>
<proteinExistence type="predicted"/>
<keyword evidence="5" id="KW-1185">Reference proteome</keyword>
<keyword evidence="3" id="KW-0269">Exonuclease</keyword>
<protein>
    <submittedName>
        <fullName evidence="4">Uncharacterized protein</fullName>
    </submittedName>
</protein>
<dbReference type="Proteomes" id="UP000594454">
    <property type="component" value="Chromosome 5"/>
</dbReference>
<keyword evidence="2" id="KW-0378">Hydrolase</keyword>
<dbReference type="EMBL" id="LR899013">
    <property type="protein sequence ID" value="CAD7090198.1"/>
    <property type="molecule type" value="Genomic_DNA"/>
</dbReference>
<dbReference type="PANTHER" id="PTHR23240:SF8">
    <property type="entry name" value="PROTEIN ARTEMIS"/>
    <property type="match status" value="1"/>
</dbReference>
<dbReference type="PANTHER" id="PTHR23240">
    <property type="entry name" value="DNA CROSS-LINK REPAIR PROTEIN PSO2/SNM1-RELATED"/>
    <property type="match status" value="1"/>
</dbReference>
<reference evidence="4 5" key="1">
    <citation type="submission" date="2020-11" db="EMBL/GenBank/DDBJ databases">
        <authorList>
            <person name="Wallbank WR R."/>
            <person name="Pardo Diaz C."/>
            <person name="Kozak K."/>
            <person name="Martin S."/>
            <person name="Jiggins C."/>
            <person name="Moest M."/>
            <person name="Warren A I."/>
            <person name="Generalovic N T."/>
            <person name="Byers J.R.P. K."/>
            <person name="Montejo-Kovacevich G."/>
            <person name="Yen C E."/>
        </authorList>
    </citation>
    <scope>NUCLEOTIDE SEQUENCE [LARGE SCALE GENOMIC DNA]</scope>
</reference>
<organism evidence="4 5">
    <name type="scientific">Hermetia illucens</name>
    <name type="common">Black soldier fly</name>
    <dbReference type="NCBI Taxonomy" id="343691"/>
    <lineage>
        <taxon>Eukaryota</taxon>
        <taxon>Metazoa</taxon>
        <taxon>Ecdysozoa</taxon>
        <taxon>Arthropoda</taxon>
        <taxon>Hexapoda</taxon>
        <taxon>Insecta</taxon>
        <taxon>Pterygota</taxon>
        <taxon>Neoptera</taxon>
        <taxon>Endopterygota</taxon>
        <taxon>Diptera</taxon>
        <taxon>Brachycera</taxon>
        <taxon>Stratiomyomorpha</taxon>
        <taxon>Stratiomyidae</taxon>
        <taxon>Hermetiinae</taxon>
        <taxon>Hermetia</taxon>
    </lineage>
</organism>
<sequence length="342" mass="39100">MILKNISPYIALDEIIIEDSPKYVHFITHFDQAFIVPNDWHSIIYTSRYIADLLIAKKTPIPPRFLKVITENESQSITLPNRKTIAARMFSNDQFFGNAMFYFESTKSKTLYTGPFVTSRPILLNEYFRDCILSEIDDLYIDNEKAHSTSYESLESVADRISDILREHPGYSMILNTFVYGYEDLICLLAKDYGCKVFVGSLIYEADIIVGEARVTAKHLKRRITDKRLTVNFVKSTVEQEYLKDLGIYFINWTPHPSLFELRAFIDFVKPANVYGIYGDTPTLPECLTGLCRRKPPIGADTESISNVGKNHGSINMLLPFSEANGRSRLNILSLKSARTKK</sequence>
<evidence type="ECO:0000313" key="5">
    <source>
        <dbReference type="Proteomes" id="UP000594454"/>
    </source>
</evidence>
<dbReference type="GO" id="GO:0035312">
    <property type="term" value="F:5'-3' DNA exonuclease activity"/>
    <property type="evidence" value="ECO:0007669"/>
    <property type="project" value="TreeGrafter"/>
</dbReference>
<keyword evidence="1" id="KW-0540">Nuclease</keyword>
<gene>
    <name evidence="4" type="ORF">HERILL_LOCUS12695</name>
</gene>
<dbReference type="Gene3D" id="3.60.15.10">
    <property type="entry name" value="Ribonuclease Z/Hydroxyacylglutathione hydrolase-like"/>
    <property type="match status" value="1"/>
</dbReference>
<accession>A0A7R8YYK6</accession>
<dbReference type="SUPFAM" id="SSF56281">
    <property type="entry name" value="Metallo-hydrolase/oxidoreductase"/>
    <property type="match status" value="1"/>
</dbReference>
<name>A0A7R8YYK6_HERIL</name>
<evidence type="ECO:0000256" key="3">
    <source>
        <dbReference type="ARBA" id="ARBA00022839"/>
    </source>
</evidence>
<evidence type="ECO:0000256" key="1">
    <source>
        <dbReference type="ARBA" id="ARBA00022722"/>
    </source>
</evidence>
<dbReference type="OrthoDB" id="262529at2759"/>
<evidence type="ECO:0000256" key="2">
    <source>
        <dbReference type="ARBA" id="ARBA00022801"/>
    </source>
</evidence>
<evidence type="ECO:0000313" key="4">
    <source>
        <dbReference type="EMBL" id="CAD7090198.1"/>
    </source>
</evidence>
<dbReference type="AlphaFoldDB" id="A0A7R8YYK6"/>
<dbReference type="InParanoid" id="A0A7R8YYK6"/>
<dbReference type="Gene3D" id="3.40.50.12650">
    <property type="match status" value="1"/>
</dbReference>